<accession>A0AAV5F858</accession>
<proteinExistence type="predicted"/>
<feature type="compositionally biased region" description="Basic and acidic residues" evidence="1">
    <location>
        <begin position="178"/>
        <end position="192"/>
    </location>
</feature>
<reference evidence="2" key="1">
    <citation type="journal article" date="2018" name="DNA Res.">
        <title>Multiple hybrid de novo genome assembly of finger millet, an orphan allotetraploid crop.</title>
        <authorList>
            <person name="Hatakeyama M."/>
            <person name="Aluri S."/>
            <person name="Balachadran M.T."/>
            <person name="Sivarajan S.R."/>
            <person name="Patrignani A."/>
            <person name="Gruter S."/>
            <person name="Poveda L."/>
            <person name="Shimizu-Inatsugi R."/>
            <person name="Baeten J."/>
            <person name="Francoijs K.J."/>
            <person name="Nataraja K.N."/>
            <person name="Reddy Y.A.N."/>
            <person name="Phadnis S."/>
            <person name="Ravikumar R.L."/>
            <person name="Schlapbach R."/>
            <person name="Sreeman S.M."/>
            <person name="Shimizu K.K."/>
        </authorList>
    </citation>
    <scope>NUCLEOTIDE SEQUENCE</scope>
</reference>
<organism evidence="2 3">
    <name type="scientific">Eleusine coracana subsp. coracana</name>
    <dbReference type="NCBI Taxonomy" id="191504"/>
    <lineage>
        <taxon>Eukaryota</taxon>
        <taxon>Viridiplantae</taxon>
        <taxon>Streptophyta</taxon>
        <taxon>Embryophyta</taxon>
        <taxon>Tracheophyta</taxon>
        <taxon>Spermatophyta</taxon>
        <taxon>Magnoliopsida</taxon>
        <taxon>Liliopsida</taxon>
        <taxon>Poales</taxon>
        <taxon>Poaceae</taxon>
        <taxon>PACMAD clade</taxon>
        <taxon>Chloridoideae</taxon>
        <taxon>Cynodonteae</taxon>
        <taxon>Eleusininae</taxon>
        <taxon>Eleusine</taxon>
    </lineage>
</organism>
<evidence type="ECO:0000313" key="2">
    <source>
        <dbReference type="EMBL" id="GJN31844.1"/>
    </source>
</evidence>
<evidence type="ECO:0000313" key="3">
    <source>
        <dbReference type="Proteomes" id="UP001054889"/>
    </source>
</evidence>
<protein>
    <submittedName>
        <fullName evidence="2">Uncharacterized protein</fullName>
    </submittedName>
</protein>
<comment type="caution">
    <text evidence="2">The sequence shown here is derived from an EMBL/GenBank/DDBJ whole genome shotgun (WGS) entry which is preliminary data.</text>
</comment>
<sequence length="232" mass="25860">MFFPLLRCSFSLTNPSCRPQQIRSPPRCRAMLLFHPEQQLTSCLRALFLLLSEQLPKWCRDLLQLLFEQQQNICHAAAPFFSSSPSSRLPHGDQVPSTPPQYPNVGLATPTAGAQKMPSLDVEHIGSLAAVVESLSPGNLLATLAQLCPKPKKEAFKSQYSSEEEDPKAKQKKKRHFNKDNNKGKGKTQDYKKKFSRKVLVGEWTSDNLSDESSSSSDEEVACLAMIKTTLP</sequence>
<keyword evidence="3" id="KW-1185">Reference proteome</keyword>
<dbReference type="Proteomes" id="UP001054889">
    <property type="component" value="Unassembled WGS sequence"/>
</dbReference>
<gene>
    <name evidence="2" type="primary">gb20293</name>
    <name evidence="2" type="ORF">PR202_gb20293</name>
</gene>
<dbReference type="AlphaFoldDB" id="A0AAV5F858"/>
<evidence type="ECO:0000256" key="1">
    <source>
        <dbReference type="SAM" id="MobiDB-lite"/>
    </source>
</evidence>
<name>A0AAV5F858_ELECO</name>
<feature type="region of interest" description="Disordered" evidence="1">
    <location>
        <begin position="155"/>
        <end position="192"/>
    </location>
</feature>
<reference evidence="2" key="2">
    <citation type="submission" date="2021-12" db="EMBL/GenBank/DDBJ databases">
        <title>Resequencing data analysis of finger millet.</title>
        <authorList>
            <person name="Hatakeyama M."/>
            <person name="Aluri S."/>
            <person name="Balachadran M.T."/>
            <person name="Sivarajan S.R."/>
            <person name="Poveda L."/>
            <person name="Shimizu-Inatsugi R."/>
            <person name="Schlapbach R."/>
            <person name="Sreeman S.M."/>
            <person name="Shimizu K.K."/>
        </authorList>
    </citation>
    <scope>NUCLEOTIDE SEQUENCE</scope>
</reference>
<dbReference type="EMBL" id="BQKI01000083">
    <property type="protein sequence ID" value="GJN31844.1"/>
    <property type="molecule type" value="Genomic_DNA"/>
</dbReference>